<sequence length="256" mass="27060">MRFKDKIVIITGGGSGMGLAASKLFSSEGATVVIVDIKAETAQSAAKTVEAAGGKAFAIQGDVADKEVAQQTVKDVVSRHGRVDILLNNAGIATIQPAEAYTEWERILGVNLNAPFYWSQAAASQSMIANKKGAIVNVASLAAMVAYPGDVGYIAGKAGVLGLTRSLAVEWAKHNIRVNCICPGFTDTQIIKDMEKIDPNRFIERRKRIPMARAARPEEMADAMAYLSSDQSSYVTGAVLNVDGGQIALSSGWSPA</sequence>
<proteinExistence type="inferred from homology"/>
<protein>
    <submittedName>
        <fullName evidence="3">SDR family oxidoreductase</fullName>
    </submittedName>
</protein>
<accession>A0A7C9RB18</accession>
<name>A0A7C9RB18_9HYPH</name>
<dbReference type="PANTHER" id="PTHR42760:SF115">
    <property type="entry name" value="3-OXOACYL-[ACYL-CARRIER-PROTEIN] REDUCTASE FABG"/>
    <property type="match status" value="1"/>
</dbReference>
<organism evidence="3 4">
    <name type="scientific">Mesorhizobium zhangyense</name>
    <dbReference type="NCBI Taxonomy" id="1776730"/>
    <lineage>
        <taxon>Bacteria</taxon>
        <taxon>Pseudomonadati</taxon>
        <taxon>Pseudomonadota</taxon>
        <taxon>Alphaproteobacteria</taxon>
        <taxon>Hyphomicrobiales</taxon>
        <taxon>Phyllobacteriaceae</taxon>
        <taxon>Mesorhizobium</taxon>
    </lineage>
</organism>
<dbReference type="GO" id="GO:0016616">
    <property type="term" value="F:oxidoreductase activity, acting on the CH-OH group of donors, NAD or NADP as acceptor"/>
    <property type="evidence" value="ECO:0007669"/>
    <property type="project" value="TreeGrafter"/>
</dbReference>
<evidence type="ECO:0000313" key="4">
    <source>
        <dbReference type="Proteomes" id="UP000481252"/>
    </source>
</evidence>
<gene>
    <name evidence="3" type="ORF">G6N74_26335</name>
</gene>
<keyword evidence="4" id="KW-1185">Reference proteome</keyword>
<dbReference type="FunFam" id="3.40.50.720:FF:000084">
    <property type="entry name" value="Short-chain dehydrogenase reductase"/>
    <property type="match status" value="1"/>
</dbReference>
<dbReference type="AlphaFoldDB" id="A0A7C9RB18"/>
<dbReference type="InterPro" id="IPR002347">
    <property type="entry name" value="SDR_fam"/>
</dbReference>
<evidence type="ECO:0000256" key="2">
    <source>
        <dbReference type="ARBA" id="ARBA00023002"/>
    </source>
</evidence>
<dbReference type="CDD" id="cd05233">
    <property type="entry name" value="SDR_c"/>
    <property type="match status" value="1"/>
</dbReference>
<dbReference type="EMBL" id="JAAKZG010000017">
    <property type="protein sequence ID" value="NGN44582.1"/>
    <property type="molecule type" value="Genomic_DNA"/>
</dbReference>
<evidence type="ECO:0000256" key="1">
    <source>
        <dbReference type="ARBA" id="ARBA00006484"/>
    </source>
</evidence>
<comment type="similarity">
    <text evidence="1">Belongs to the short-chain dehydrogenases/reductases (SDR) family.</text>
</comment>
<dbReference type="RefSeq" id="WP_165120966.1">
    <property type="nucleotide sequence ID" value="NZ_JAAKZG010000017.1"/>
</dbReference>
<dbReference type="PRINTS" id="PR00081">
    <property type="entry name" value="GDHRDH"/>
</dbReference>
<dbReference type="NCBIfam" id="NF005559">
    <property type="entry name" value="PRK07231.1"/>
    <property type="match status" value="1"/>
</dbReference>
<dbReference type="SUPFAM" id="SSF51735">
    <property type="entry name" value="NAD(P)-binding Rossmann-fold domains"/>
    <property type="match status" value="1"/>
</dbReference>
<keyword evidence="2" id="KW-0560">Oxidoreductase</keyword>
<dbReference type="Proteomes" id="UP000481252">
    <property type="component" value="Unassembled WGS sequence"/>
</dbReference>
<evidence type="ECO:0000313" key="3">
    <source>
        <dbReference type="EMBL" id="NGN44582.1"/>
    </source>
</evidence>
<reference evidence="3 4" key="1">
    <citation type="submission" date="2020-02" db="EMBL/GenBank/DDBJ databases">
        <title>Genome sequence of the type strain CGMCC 1.15528 of Mesorhizobium zhangyense.</title>
        <authorList>
            <person name="Gao J."/>
            <person name="Sun J."/>
        </authorList>
    </citation>
    <scope>NUCLEOTIDE SEQUENCE [LARGE SCALE GENOMIC DNA]</scope>
    <source>
        <strain evidence="3 4">CGMCC 1.15528</strain>
    </source>
</reference>
<dbReference type="PRINTS" id="PR00080">
    <property type="entry name" value="SDRFAMILY"/>
</dbReference>
<dbReference type="Gene3D" id="3.40.50.720">
    <property type="entry name" value="NAD(P)-binding Rossmann-like Domain"/>
    <property type="match status" value="1"/>
</dbReference>
<dbReference type="PANTHER" id="PTHR42760">
    <property type="entry name" value="SHORT-CHAIN DEHYDROGENASES/REDUCTASES FAMILY MEMBER"/>
    <property type="match status" value="1"/>
</dbReference>
<dbReference type="Pfam" id="PF13561">
    <property type="entry name" value="adh_short_C2"/>
    <property type="match status" value="1"/>
</dbReference>
<dbReference type="InterPro" id="IPR036291">
    <property type="entry name" value="NAD(P)-bd_dom_sf"/>
</dbReference>
<comment type="caution">
    <text evidence="3">The sequence shown here is derived from an EMBL/GenBank/DDBJ whole genome shotgun (WGS) entry which is preliminary data.</text>
</comment>